<evidence type="ECO:0000256" key="1">
    <source>
        <dbReference type="SAM" id="MobiDB-lite"/>
    </source>
</evidence>
<feature type="region of interest" description="Disordered" evidence="1">
    <location>
        <begin position="1"/>
        <end position="59"/>
    </location>
</feature>
<dbReference type="AlphaFoldDB" id="A0AB39Q3X0"/>
<name>A0AB39Q3X0_9ACTN</name>
<organism evidence="3">
    <name type="scientific">Streptomyces sp. R28</name>
    <dbReference type="NCBI Taxonomy" id="3238628"/>
    <lineage>
        <taxon>Bacteria</taxon>
        <taxon>Bacillati</taxon>
        <taxon>Actinomycetota</taxon>
        <taxon>Actinomycetes</taxon>
        <taxon>Kitasatosporales</taxon>
        <taxon>Streptomycetaceae</taxon>
        <taxon>Streptomyces</taxon>
    </lineage>
</organism>
<evidence type="ECO:0008006" key="4">
    <source>
        <dbReference type="Google" id="ProtNLM"/>
    </source>
</evidence>
<feature type="transmembrane region" description="Helical" evidence="2">
    <location>
        <begin position="67"/>
        <end position="89"/>
    </location>
</feature>
<dbReference type="EMBL" id="CP163439">
    <property type="protein sequence ID" value="XDQ37142.1"/>
    <property type="molecule type" value="Genomic_DNA"/>
</dbReference>
<protein>
    <recommendedName>
        <fullName evidence="4">Serine/threonine protein kinase</fullName>
    </recommendedName>
</protein>
<accession>A0AB39Q3X0</accession>
<evidence type="ECO:0000256" key="2">
    <source>
        <dbReference type="SAM" id="Phobius"/>
    </source>
</evidence>
<keyword evidence="2" id="KW-1133">Transmembrane helix</keyword>
<reference evidence="3" key="1">
    <citation type="submission" date="2024-07" db="EMBL/GenBank/DDBJ databases">
        <authorList>
            <person name="Yu S.T."/>
        </authorList>
    </citation>
    <scope>NUCLEOTIDE SEQUENCE</scope>
    <source>
        <strain evidence="3">R28</strain>
    </source>
</reference>
<feature type="region of interest" description="Disordered" evidence="1">
    <location>
        <begin position="104"/>
        <end position="133"/>
    </location>
</feature>
<keyword evidence="2" id="KW-0812">Transmembrane</keyword>
<feature type="compositionally biased region" description="Basic and acidic residues" evidence="1">
    <location>
        <begin position="15"/>
        <end position="24"/>
    </location>
</feature>
<proteinExistence type="predicted"/>
<keyword evidence="2" id="KW-0472">Membrane</keyword>
<sequence>MSGWDGDGHSSGSWSEHEPSEERGQAAWAAQEPIIPPPWASARTQTFSTPPHTPVPAPPAPPRARRLLLVLVAAAVFGAGLGAGVWFLIRGDSAATGAGRTPLPGAAVTAPSPSTPGSLASASAPGPGYRRAQDPVGYTLDVPEEWIRSQRQGEKAPVVLYGSPEDGRSLQIFALAENTPAESLDLAENDPGYGFSTQPGYQALDRASAATWSELTYRYDDENQGPRQVVDHRFEAADGTLYAIRAAGPEDLAPALVREPLTAALESFCPASGRCR</sequence>
<feature type="compositionally biased region" description="Polar residues" evidence="1">
    <location>
        <begin position="111"/>
        <end position="121"/>
    </location>
</feature>
<dbReference type="RefSeq" id="WP_369171870.1">
    <property type="nucleotide sequence ID" value="NZ_CP163439.1"/>
</dbReference>
<feature type="compositionally biased region" description="Low complexity" evidence="1">
    <location>
        <begin position="1"/>
        <end position="14"/>
    </location>
</feature>
<gene>
    <name evidence="3" type="ORF">AB5J49_29515</name>
</gene>
<evidence type="ECO:0000313" key="3">
    <source>
        <dbReference type="EMBL" id="XDQ37142.1"/>
    </source>
</evidence>